<comment type="caution">
    <text evidence="2">The sequence shown here is derived from an EMBL/GenBank/DDBJ whole genome shotgun (WGS) entry which is preliminary data.</text>
</comment>
<sequence length="138" mass="15775">MTSVTVVLAPEIFVTQTNNFMFGLNYKKRRRDDSPPPPPSDLKLNRIPEPRTYSRKRTKPTNHDIASSSSTSIVRENEVVDEVFEVKVEDPDELDNNNEEIFWQSKTPQESPPPEVKTQVSPVQAEQVQVFMSATHHP</sequence>
<gene>
    <name evidence="2" type="ORF">Fcan01_19004</name>
</gene>
<reference evidence="2 3" key="1">
    <citation type="submission" date="2015-12" db="EMBL/GenBank/DDBJ databases">
        <title>The genome of Folsomia candida.</title>
        <authorList>
            <person name="Faddeeva A."/>
            <person name="Derks M.F."/>
            <person name="Anvar Y."/>
            <person name="Smit S."/>
            <person name="Van Straalen N."/>
            <person name="Roelofs D."/>
        </authorList>
    </citation>
    <scope>NUCLEOTIDE SEQUENCE [LARGE SCALE GENOMIC DNA]</scope>
    <source>
        <strain evidence="2 3">VU population</strain>
        <tissue evidence="2">Whole body</tissue>
    </source>
</reference>
<evidence type="ECO:0000256" key="1">
    <source>
        <dbReference type="SAM" id="MobiDB-lite"/>
    </source>
</evidence>
<dbReference type="EMBL" id="LNIX01000016">
    <property type="protein sequence ID" value="OXA46044.1"/>
    <property type="molecule type" value="Genomic_DNA"/>
</dbReference>
<evidence type="ECO:0000313" key="3">
    <source>
        <dbReference type="Proteomes" id="UP000198287"/>
    </source>
</evidence>
<keyword evidence="3" id="KW-1185">Reference proteome</keyword>
<name>A0A226DMG6_FOLCA</name>
<dbReference type="Proteomes" id="UP000198287">
    <property type="component" value="Unassembled WGS sequence"/>
</dbReference>
<feature type="compositionally biased region" description="Polar residues" evidence="1">
    <location>
        <begin position="64"/>
        <end position="73"/>
    </location>
</feature>
<dbReference type="AlphaFoldDB" id="A0A226DMG6"/>
<accession>A0A226DMG6</accession>
<proteinExistence type="predicted"/>
<organism evidence="2 3">
    <name type="scientific">Folsomia candida</name>
    <name type="common">Springtail</name>
    <dbReference type="NCBI Taxonomy" id="158441"/>
    <lineage>
        <taxon>Eukaryota</taxon>
        <taxon>Metazoa</taxon>
        <taxon>Ecdysozoa</taxon>
        <taxon>Arthropoda</taxon>
        <taxon>Hexapoda</taxon>
        <taxon>Collembola</taxon>
        <taxon>Entomobryomorpha</taxon>
        <taxon>Isotomoidea</taxon>
        <taxon>Isotomidae</taxon>
        <taxon>Proisotominae</taxon>
        <taxon>Folsomia</taxon>
    </lineage>
</organism>
<protein>
    <submittedName>
        <fullName evidence="2">Uncharacterized protein</fullName>
    </submittedName>
</protein>
<evidence type="ECO:0000313" key="2">
    <source>
        <dbReference type="EMBL" id="OXA46044.1"/>
    </source>
</evidence>
<feature type="region of interest" description="Disordered" evidence="1">
    <location>
        <begin position="28"/>
        <end position="73"/>
    </location>
</feature>